<evidence type="ECO:0000313" key="1">
    <source>
        <dbReference type="EMBL" id="OSJ36547.1"/>
    </source>
</evidence>
<dbReference type="EMBL" id="NAFL01000189">
    <property type="protein sequence ID" value="OSJ36547.1"/>
    <property type="molecule type" value="Genomic_DNA"/>
</dbReference>
<comment type="caution">
    <text evidence="1">The sequence shown here is derived from an EMBL/GenBank/DDBJ whole genome shotgun (WGS) entry which is preliminary data.</text>
</comment>
<protein>
    <submittedName>
        <fullName evidence="1">Uncharacterized protein</fullName>
    </submittedName>
</protein>
<proteinExistence type="predicted"/>
<sequence>MLMVDGVEDTTGIHPLSSFGPAATTADISWQLEFVVEQANSACCIRAQFVTDSLYSDLSGLPLPARTSLKDGFTGRRLP</sequence>
<dbReference type="Proteomes" id="UP000193335">
    <property type="component" value="Unassembled WGS sequence"/>
</dbReference>
<evidence type="ECO:0000313" key="2">
    <source>
        <dbReference type="Proteomes" id="UP000193335"/>
    </source>
</evidence>
<dbReference type="AlphaFoldDB" id="A0A1Y2JWL0"/>
<reference evidence="1 2" key="1">
    <citation type="submission" date="2017-03" db="EMBL/GenBank/DDBJ databases">
        <title>Whole genome sequences of fourteen strains of Bradyrhizobium canariense and one strain of Bradyrhizobium japonicum isolated from Lupinus (Papilionoideae: Genisteae) species in Algeria.</title>
        <authorList>
            <person name="Crovadore J."/>
            <person name="Chekireb D."/>
            <person name="Brachmann A."/>
            <person name="Chablais R."/>
            <person name="Cochard B."/>
            <person name="Lefort F."/>
        </authorList>
    </citation>
    <scope>NUCLEOTIDE SEQUENCE [LARGE SCALE GENOMIC DNA]</scope>
    <source>
        <strain evidence="1 2">UBMA197</strain>
    </source>
</reference>
<accession>A0A1Y2JWL0</accession>
<name>A0A1Y2JWL0_BRAJP</name>
<organism evidence="1 2">
    <name type="scientific">Bradyrhizobium japonicum</name>
    <dbReference type="NCBI Taxonomy" id="375"/>
    <lineage>
        <taxon>Bacteria</taxon>
        <taxon>Pseudomonadati</taxon>
        <taxon>Pseudomonadota</taxon>
        <taxon>Alphaproteobacteria</taxon>
        <taxon>Hyphomicrobiales</taxon>
        <taxon>Nitrobacteraceae</taxon>
        <taxon>Bradyrhizobium</taxon>
    </lineage>
</organism>
<gene>
    <name evidence="1" type="ORF">BSZ19_03720</name>
</gene>